<sequence>MRKRTAHRWQLTVIMVVGVFVAVGSFWLVQVVNQSGQQAEIDQFRNEPDYIIDRFSTVRMNKLGQPAYIVSGDKLTHRPADDSSLIDKPYVHSLSGDQPPMNIHAQTAVVDQNNTRVKLSGNVDVLRPATPQAQELRLKSSTLTVYPDEERMETDAPVEMNSGRSTATGTGMKANNATRQITLGGRGTITVPPRTAH</sequence>
<proteinExistence type="predicted"/>
<dbReference type="PANTHER" id="PTHR37481:SF1">
    <property type="entry name" value="LIPOPOLYSACCHARIDE EXPORT SYSTEM PROTEIN LPTC"/>
    <property type="match status" value="1"/>
</dbReference>
<evidence type="ECO:0000256" key="3">
    <source>
        <dbReference type="ARBA" id="ARBA00022692"/>
    </source>
</evidence>
<dbReference type="Gene3D" id="2.60.450.10">
    <property type="entry name" value="Lipopolysaccharide (LPS) transport protein A like domain"/>
    <property type="match status" value="1"/>
</dbReference>
<dbReference type="InterPro" id="IPR052363">
    <property type="entry name" value="LPS_export_LptC"/>
</dbReference>
<accession>A0A4Y9RXD7</accession>
<dbReference type="GO" id="GO:0030288">
    <property type="term" value="C:outer membrane-bounded periplasmic space"/>
    <property type="evidence" value="ECO:0007669"/>
    <property type="project" value="TreeGrafter"/>
</dbReference>
<keyword evidence="8" id="KW-1185">Reference proteome</keyword>
<evidence type="ECO:0000313" key="7">
    <source>
        <dbReference type="EMBL" id="TFW13800.1"/>
    </source>
</evidence>
<protein>
    <submittedName>
        <fullName evidence="7">LPS export ABC transporter periplasmic protein LptC</fullName>
    </submittedName>
</protein>
<organism evidence="7 8">
    <name type="scientific">Duganella callida</name>
    <dbReference type="NCBI Taxonomy" id="2561932"/>
    <lineage>
        <taxon>Bacteria</taxon>
        <taxon>Pseudomonadati</taxon>
        <taxon>Pseudomonadota</taxon>
        <taxon>Betaproteobacteria</taxon>
        <taxon>Burkholderiales</taxon>
        <taxon>Oxalobacteraceae</taxon>
        <taxon>Telluria group</taxon>
        <taxon>Duganella</taxon>
    </lineage>
</organism>
<dbReference type="InterPro" id="IPR010664">
    <property type="entry name" value="LipoPS_assembly_LptC-rel"/>
</dbReference>
<evidence type="ECO:0000256" key="6">
    <source>
        <dbReference type="SAM" id="Phobius"/>
    </source>
</evidence>
<dbReference type="PANTHER" id="PTHR37481">
    <property type="entry name" value="LIPOPOLYSACCHARIDE EXPORT SYSTEM PROTEIN LPTC"/>
    <property type="match status" value="1"/>
</dbReference>
<dbReference type="GO" id="GO:0015221">
    <property type="term" value="F:lipopolysaccharide transmembrane transporter activity"/>
    <property type="evidence" value="ECO:0007669"/>
    <property type="project" value="InterPro"/>
</dbReference>
<dbReference type="AlphaFoldDB" id="A0A4Y9RXD7"/>
<gene>
    <name evidence="7" type="primary">lptC</name>
    <name evidence="7" type="ORF">E4L98_28475</name>
</gene>
<evidence type="ECO:0000256" key="1">
    <source>
        <dbReference type="ARBA" id="ARBA00022475"/>
    </source>
</evidence>
<name>A0A4Y9RXD7_9BURK</name>
<evidence type="ECO:0000256" key="2">
    <source>
        <dbReference type="ARBA" id="ARBA00022519"/>
    </source>
</evidence>
<dbReference type="EMBL" id="SPVG01000268">
    <property type="protein sequence ID" value="TFW13800.1"/>
    <property type="molecule type" value="Genomic_DNA"/>
</dbReference>
<dbReference type="InterPro" id="IPR026265">
    <property type="entry name" value="LptC"/>
</dbReference>
<evidence type="ECO:0000313" key="8">
    <source>
        <dbReference type="Proteomes" id="UP000297729"/>
    </source>
</evidence>
<keyword evidence="1" id="KW-1003">Cell membrane</keyword>
<keyword evidence="4 6" id="KW-1133">Transmembrane helix</keyword>
<comment type="caution">
    <text evidence="7">The sequence shown here is derived from an EMBL/GenBank/DDBJ whole genome shotgun (WGS) entry which is preliminary data.</text>
</comment>
<keyword evidence="5 6" id="KW-0472">Membrane</keyword>
<dbReference type="Pfam" id="PF06835">
    <property type="entry name" value="LptC"/>
    <property type="match status" value="1"/>
</dbReference>
<dbReference type="GO" id="GO:0005886">
    <property type="term" value="C:plasma membrane"/>
    <property type="evidence" value="ECO:0007669"/>
    <property type="project" value="InterPro"/>
</dbReference>
<dbReference type="NCBIfam" id="TIGR04409">
    <property type="entry name" value="LptC_YrbK"/>
    <property type="match status" value="1"/>
</dbReference>
<dbReference type="Proteomes" id="UP000297729">
    <property type="component" value="Unassembled WGS sequence"/>
</dbReference>
<evidence type="ECO:0000256" key="4">
    <source>
        <dbReference type="ARBA" id="ARBA00022989"/>
    </source>
</evidence>
<keyword evidence="3 6" id="KW-0812">Transmembrane</keyword>
<keyword evidence="2" id="KW-0997">Cell inner membrane</keyword>
<dbReference type="OrthoDB" id="8589410at2"/>
<reference evidence="7 8" key="1">
    <citation type="submission" date="2019-03" db="EMBL/GenBank/DDBJ databases">
        <title>Draft Genome Sequence of Duganella callidus sp. nov., a Novel Duganella Species Isolated from Cultivated Soil.</title>
        <authorList>
            <person name="Raths R."/>
            <person name="Peta V."/>
            <person name="Bucking H."/>
        </authorList>
    </citation>
    <scope>NUCLEOTIDE SEQUENCE [LARGE SCALE GENOMIC DNA]</scope>
    <source>
        <strain evidence="7 8">DN04</strain>
    </source>
</reference>
<evidence type="ECO:0000256" key="5">
    <source>
        <dbReference type="ARBA" id="ARBA00023136"/>
    </source>
</evidence>
<dbReference type="RefSeq" id="WP_135204912.1">
    <property type="nucleotide sequence ID" value="NZ_SPVG01000268.1"/>
</dbReference>
<dbReference type="GO" id="GO:0017089">
    <property type="term" value="F:glycolipid transfer activity"/>
    <property type="evidence" value="ECO:0007669"/>
    <property type="project" value="TreeGrafter"/>
</dbReference>
<feature type="transmembrane region" description="Helical" evidence="6">
    <location>
        <begin position="12"/>
        <end position="29"/>
    </location>
</feature>